<dbReference type="Gene3D" id="3.40.50.300">
    <property type="entry name" value="P-loop containing nucleotide triphosphate hydrolases"/>
    <property type="match status" value="1"/>
</dbReference>
<dbReference type="Proteomes" id="UP000676409">
    <property type="component" value="Chromosome"/>
</dbReference>
<dbReference type="InterPro" id="IPR027417">
    <property type="entry name" value="P-loop_NTPase"/>
</dbReference>
<dbReference type="InterPro" id="IPR050334">
    <property type="entry name" value="Molybdenum_import_ModC"/>
</dbReference>
<dbReference type="PROSITE" id="PS50893">
    <property type="entry name" value="ABC_TRANSPORTER_2"/>
    <property type="match status" value="1"/>
</dbReference>
<dbReference type="EMBL" id="CP073078">
    <property type="protein sequence ID" value="QUD90809.1"/>
    <property type="molecule type" value="Genomic_DNA"/>
</dbReference>
<dbReference type="KEGG" id="caul:KCG34_16305"/>
<evidence type="ECO:0000256" key="1">
    <source>
        <dbReference type="ARBA" id="ARBA00022741"/>
    </source>
</evidence>
<dbReference type="GO" id="GO:0140359">
    <property type="term" value="F:ABC-type transporter activity"/>
    <property type="evidence" value="ECO:0007669"/>
    <property type="project" value="InterPro"/>
</dbReference>
<keyword evidence="2 4" id="KW-0067">ATP-binding</keyword>
<sequence length="247" mass="26351">MEIAGLVARFKGVLGDFRLDAEFSLPGRGVTALVGPSGAGKTTLLRCIAGLERLPGRLTVAGEAWQDARTFLPPHRRAVGYVFQEASLLPHLSVRGNLAYGFRRAPDARAARFDEVVESLGLGPLLDRAPLKLSGGERQRVAIGRALLTQPRLMLMDEPLAGLDAEAKAEILPYLVGLHDSLAIPMLYVSHDPAEVARIADRVLTMRAGQVEPGSPAQADLADSLVKALDRERLEQLAAAALKAGLG</sequence>
<dbReference type="GO" id="GO:0015098">
    <property type="term" value="F:molybdate ion transmembrane transporter activity"/>
    <property type="evidence" value="ECO:0007669"/>
    <property type="project" value="InterPro"/>
</dbReference>
<reference evidence="4" key="1">
    <citation type="submission" date="2021-04" db="EMBL/GenBank/DDBJ databases">
        <title>The complete genome sequence of Caulobacter sp. S6.</title>
        <authorList>
            <person name="Tang Y."/>
            <person name="Ouyang W."/>
            <person name="Liu Q."/>
            <person name="Huang B."/>
            <person name="Guo Z."/>
            <person name="Lei P."/>
        </authorList>
    </citation>
    <scope>NUCLEOTIDE SEQUENCE</scope>
    <source>
        <strain evidence="4">S6</strain>
    </source>
</reference>
<dbReference type="Pfam" id="PF00005">
    <property type="entry name" value="ABC_tran"/>
    <property type="match status" value="1"/>
</dbReference>
<proteinExistence type="predicted"/>
<dbReference type="InterPro" id="IPR017871">
    <property type="entry name" value="ABC_transporter-like_CS"/>
</dbReference>
<dbReference type="InterPro" id="IPR011868">
    <property type="entry name" value="ModC_ABC_ATP-bd"/>
</dbReference>
<evidence type="ECO:0000313" key="4">
    <source>
        <dbReference type="EMBL" id="QUD90809.1"/>
    </source>
</evidence>
<evidence type="ECO:0000259" key="3">
    <source>
        <dbReference type="PROSITE" id="PS50893"/>
    </source>
</evidence>
<dbReference type="SUPFAM" id="SSF52540">
    <property type="entry name" value="P-loop containing nucleoside triphosphate hydrolases"/>
    <property type="match status" value="1"/>
</dbReference>
<dbReference type="NCBIfam" id="TIGR02142">
    <property type="entry name" value="modC_ABC"/>
    <property type="match status" value="1"/>
</dbReference>
<accession>A0A975IXM9</accession>
<dbReference type="InterPro" id="IPR003593">
    <property type="entry name" value="AAA+_ATPase"/>
</dbReference>
<dbReference type="PANTHER" id="PTHR43514">
    <property type="entry name" value="ABC TRANSPORTER I FAMILY MEMBER 10"/>
    <property type="match status" value="1"/>
</dbReference>
<dbReference type="InterPro" id="IPR003439">
    <property type="entry name" value="ABC_transporter-like_ATP-bd"/>
</dbReference>
<name>A0A975IXM9_9CAUL</name>
<keyword evidence="5" id="KW-1185">Reference proteome</keyword>
<dbReference type="AlphaFoldDB" id="A0A975IXM9"/>
<gene>
    <name evidence="4" type="primary">modC</name>
    <name evidence="4" type="ORF">KCG34_16305</name>
</gene>
<dbReference type="GO" id="GO:0016887">
    <property type="term" value="F:ATP hydrolysis activity"/>
    <property type="evidence" value="ECO:0007669"/>
    <property type="project" value="InterPro"/>
</dbReference>
<dbReference type="PROSITE" id="PS00211">
    <property type="entry name" value="ABC_TRANSPORTER_1"/>
    <property type="match status" value="1"/>
</dbReference>
<dbReference type="PANTHER" id="PTHR43514:SF10">
    <property type="entry name" value="MOLYBDENUM IMPORT ATP-BINDING PROTEIN MODC 2"/>
    <property type="match status" value="1"/>
</dbReference>
<dbReference type="GO" id="GO:0005524">
    <property type="term" value="F:ATP binding"/>
    <property type="evidence" value="ECO:0007669"/>
    <property type="project" value="UniProtKB-KW"/>
</dbReference>
<feature type="domain" description="ABC transporter" evidence="3">
    <location>
        <begin position="1"/>
        <end position="233"/>
    </location>
</feature>
<evidence type="ECO:0000313" key="5">
    <source>
        <dbReference type="Proteomes" id="UP000676409"/>
    </source>
</evidence>
<evidence type="ECO:0000256" key="2">
    <source>
        <dbReference type="ARBA" id="ARBA00022840"/>
    </source>
</evidence>
<dbReference type="SMART" id="SM00382">
    <property type="entry name" value="AAA"/>
    <property type="match status" value="1"/>
</dbReference>
<dbReference type="GO" id="GO:0016020">
    <property type="term" value="C:membrane"/>
    <property type="evidence" value="ECO:0007669"/>
    <property type="project" value="InterPro"/>
</dbReference>
<organism evidence="4 5">
    <name type="scientific">Phenylobacterium montanum</name>
    <dbReference type="NCBI Taxonomy" id="2823693"/>
    <lineage>
        <taxon>Bacteria</taxon>
        <taxon>Pseudomonadati</taxon>
        <taxon>Pseudomonadota</taxon>
        <taxon>Alphaproteobacteria</taxon>
        <taxon>Caulobacterales</taxon>
        <taxon>Caulobacteraceae</taxon>
        <taxon>Phenylobacterium</taxon>
    </lineage>
</organism>
<protein>
    <submittedName>
        <fullName evidence="4">Molybdenum ABC transporter ATP-binding protein</fullName>
    </submittedName>
</protein>
<keyword evidence="1" id="KW-0547">Nucleotide-binding</keyword>